<dbReference type="InterPro" id="IPR034750">
    <property type="entry name" value="CULT"/>
</dbReference>
<comment type="subunit">
    <text evidence="6">Likely a component of a DCX (DDB1-CUL4-X-box) protein ligase complex. May interact with pic/DDB1.</text>
</comment>
<dbReference type="FunFam" id="2.170.150.20:FF:000005">
    <property type="entry name" value="Blast:Protein cereblon homolog"/>
    <property type="match status" value="1"/>
</dbReference>
<keyword evidence="10" id="KW-0645">Protease</keyword>
<sequence length="531" mass="60125">MENERIPESLRLRIEQILKEIDEDEDEESSDCDDQLGSASGQFTYDLSLAASHTYLGEVEETHNSLALLEGGAVLTLPLFYLEGVVLFPEATLPLRALIPNFKAAVERALGQVDAPCTIGVVRVQRDFQNRRLRFATTGTTAEIKQYRQLEDGSVNVVTRGQQRFRLRRRWTDAEGALCGEVQIIQEDSPLRTPWEAVGKLAPLRNLRTGNILHVRPLTGSQSNPNSYEDGNESDAISEGTFERELSSAERRLPQSALCTCYGSDAIDGTTSNDNEKFGPDLECQSGRCWLHNDMKLMHAENSKRNKDAGPRVGKTAFPDVQPCNRVGQEKYPIGHLRNVPRAFWPSWVYRMYDSYSLAQRAADRWKHVVRAPSMDGFVMKPKLLSFHIASKIPVSESTRQELLEIDGISYRLRREIELLESFDQIRCKICQTLLAKRNDMLVMSAEGPLGLYVNSYGFVYEVLTLRKTKGVAISGFPRREFSWFPGYVWQVTQCNTCGNSMGWFFTATKKEMKPFTFWGIMNSQILDDSS</sequence>
<feature type="domain" description="CULT" evidence="9">
    <location>
        <begin position="423"/>
        <end position="530"/>
    </location>
</feature>
<keyword evidence="10" id="KW-0378">Hydrolase</keyword>
<dbReference type="PROSITE" id="PS51787">
    <property type="entry name" value="LON_N"/>
    <property type="match status" value="1"/>
</dbReference>
<dbReference type="PANTHER" id="PTHR14255:SF4">
    <property type="entry name" value="PROTEIN CEREBLON"/>
    <property type="match status" value="1"/>
</dbReference>
<dbReference type="Gene3D" id="2.170.150.20">
    <property type="entry name" value="Peptide methionine sulfoxide reductase"/>
    <property type="match status" value="1"/>
</dbReference>
<dbReference type="GO" id="GO:0005737">
    <property type="term" value="C:cytoplasm"/>
    <property type="evidence" value="ECO:0007669"/>
    <property type="project" value="UniProtKB-SubCell"/>
</dbReference>
<dbReference type="Proteomes" id="UP001604336">
    <property type="component" value="Unassembled WGS sequence"/>
</dbReference>
<dbReference type="GO" id="GO:0005634">
    <property type="term" value="C:nucleus"/>
    <property type="evidence" value="ECO:0007669"/>
    <property type="project" value="UniProtKB-SubCell"/>
</dbReference>
<reference evidence="11" key="1">
    <citation type="submission" date="2024-07" db="EMBL/GenBank/DDBJ databases">
        <title>Two chromosome-level genome assemblies of Korean endemic species Abeliophyllum distichum and Forsythia ovata (Oleaceae).</title>
        <authorList>
            <person name="Jang H."/>
        </authorList>
    </citation>
    <scope>NUCLEOTIDE SEQUENCE [LARGE SCALE GENOMIC DNA]</scope>
</reference>
<evidence type="ECO:0000256" key="1">
    <source>
        <dbReference type="ARBA" id="ARBA00005293"/>
    </source>
</evidence>
<evidence type="ECO:0000313" key="10">
    <source>
        <dbReference type="EMBL" id="KAL2517740.1"/>
    </source>
</evidence>
<dbReference type="AlphaFoldDB" id="A0ABD1TYC8"/>
<evidence type="ECO:0000259" key="9">
    <source>
        <dbReference type="PROSITE" id="PS51788"/>
    </source>
</evidence>
<evidence type="ECO:0000313" key="11">
    <source>
        <dbReference type="Proteomes" id="UP001604336"/>
    </source>
</evidence>
<dbReference type="InterPro" id="IPR046336">
    <property type="entry name" value="Lon_prtase_N_sf"/>
</dbReference>
<dbReference type="InterPro" id="IPR015947">
    <property type="entry name" value="PUA-like_sf"/>
</dbReference>
<feature type="domain" description="Lon N-terminal" evidence="8">
    <location>
        <begin position="77"/>
        <end position="424"/>
    </location>
</feature>
<dbReference type="Gene3D" id="1.20.58.1480">
    <property type="match status" value="1"/>
</dbReference>
<dbReference type="SUPFAM" id="SSF88697">
    <property type="entry name" value="PUA domain-like"/>
    <property type="match status" value="1"/>
</dbReference>
<organism evidence="10 11">
    <name type="scientific">Abeliophyllum distichum</name>
    <dbReference type="NCBI Taxonomy" id="126358"/>
    <lineage>
        <taxon>Eukaryota</taxon>
        <taxon>Viridiplantae</taxon>
        <taxon>Streptophyta</taxon>
        <taxon>Embryophyta</taxon>
        <taxon>Tracheophyta</taxon>
        <taxon>Spermatophyta</taxon>
        <taxon>Magnoliopsida</taxon>
        <taxon>eudicotyledons</taxon>
        <taxon>Gunneridae</taxon>
        <taxon>Pentapetalae</taxon>
        <taxon>asterids</taxon>
        <taxon>lamiids</taxon>
        <taxon>Lamiales</taxon>
        <taxon>Oleaceae</taxon>
        <taxon>Forsythieae</taxon>
        <taxon>Abeliophyllum</taxon>
    </lineage>
</organism>
<evidence type="ECO:0000256" key="2">
    <source>
        <dbReference type="ARBA" id="ARBA00009142"/>
    </source>
</evidence>
<evidence type="ECO:0000256" key="4">
    <source>
        <dbReference type="ARBA" id="ARBA00030079"/>
    </source>
</evidence>
<dbReference type="GO" id="GO:0006508">
    <property type="term" value="P:proteolysis"/>
    <property type="evidence" value="ECO:0007669"/>
    <property type="project" value="UniProtKB-KW"/>
</dbReference>
<accession>A0ABD1TYC8</accession>
<comment type="similarity">
    <text evidence="2">Belongs to the 4-toluene sulfonate uptake permease (TSUP) (TC 2.A.102) family.</text>
</comment>
<dbReference type="GO" id="GO:0008233">
    <property type="term" value="F:peptidase activity"/>
    <property type="evidence" value="ECO:0007669"/>
    <property type="project" value="UniProtKB-KW"/>
</dbReference>
<dbReference type="GO" id="GO:0046872">
    <property type="term" value="F:metal ion binding"/>
    <property type="evidence" value="ECO:0007669"/>
    <property type="project" value="UniProtKB-KW"/>
</dbReference>
<comment type="function">
    <text evidence="5">Substrate recognition component of a DCX (DDB1-CUL4-X-box) E3 protein ligase complex that mediates the ubiquitination and subsequent proteasomal degradation of target proteins. Has an essential role in mediating growth by negatively regulating insulin signaling. It also has a role in maintaining presynaptic function in the neuromuscular junction synapses of third-instar larvae.</text>
</comment>
<proteinExistence type="inferred from homology"/>
<evidence type="ECO:0000256" key="3">
    <source>
        <dbReference type="ARBA" id="ARBA00014394"/>
    </source>
</evidence>
<feature type="compositionally biased region" description="Polar residues" evidence="7">
    <location>
        <begin position="219"/>
        <end position="229"/>
    </location>
</feature>
<evidence type="ECO:0000259" key="8">
    <source>
        <dbReference type="PROSITE" id="PS51787"/>
    </source>
</evidence>
<feature type="region of interest" description="Disordered" evidence="7">
    <location>
        <begin position="216"/>
        <end position="249"/>
    </location>
</feature>
<protein>
    <recommendedName>
        <fullName evidence="3">Protein cereblon</fullName>
    </recommendedName>
    <alternativeName>
        <fullName evidence="4">Protein ohgata</fullName>
    </alternativeName>
</protein>
<dbReference type="InterPro" id="IPR003111">
    <property type="entry name" value="Lon_prtase_N"/>
</dbReference>
<gene>
    <name evidence="10" type="ORF">Adt_13987</name>
</gene>
<comment type="similarity">
    <text evidence="1">Belongs to the CRBN family.</text>
</comment>
<evidence type="ECO:0000256" key="7">
    <source>
        <dbReference type="SAM" id="MobiDB-lite"/>
    </source>
</evidence>
<dbReference type="SMART" id="SM00464">
    <property type="entry name" value="LON"/>
    <property type="match status" value="1"/>
</dbReference>
<dbReference type="FunFam" id="1.20.58.1480:FF:000007">
    <property type="entry name" value="Lon protease homolog"/>
    <property type="match status" value="1"/>
</dbReference>
<dbReference type="CDD" id="cd15777">
    <property type="entry name" value="CRBN_C_like"/>
    <property type="match status" value="1"/>
</dbReference>
<keyword evidence="11" id="KW-1185">Reference proteome</keyword>
<evidence type="ECO:0000256" key="6">
    <source>
        <dbReference type="ARBA" id="ARBA00046796"/>
    </source>
</evidence>
<dbReference type="PANTHER" id="PTHR14255">
    <property type="entry name" value="CEREBLON"/>
    <property type="match status" value="1"/>
</dbReference>
<dbReference type="Gene3D" id="2.30.130.40">
    <property type="entry name" value="LON domain-like"/>
    <property type="match status" value="1"/>
</dbReference>
<dbReference type="EMBL" id="JBFOLK010000004">
    <property type="protein sequence ID" value="KAL2517740.1"/>
    <property type="molecule type" value="Genomic_DNA"/>
</dbReference>
<evidence type="ECO:0000256" key="5">
    <source>
        <dbReference type="ARBA" id="ARBA00046075"/>
    </source>
</evidence>
<dbReference type="Pfam" id="PF02190">
    <property type="entry name" value="LON_substr_bdg"/>
    <property type="match status" value="1"/>
</dbReference>
<comment type="caution">
    <text evidence="10">The sequence shown here is derived from an EMBL/GenBank/DDBJ whole genome shotgun (WGS) entry which is preliminary data.</text>
</comment>
<dbReference type="PROSITE" id="PS51788">
    <property type="entry name" value="CULT"/>
    <property type="match status" value="1"/>
</dbReference>
<name>A0ABD1TYC8_9LAMI</name>